<feature type="signal peptide" evidence="1">
    <location>
        <begin position="1"/>
        <end position="22"/>
    </location>
</feature>
<dbReference type="RefSeq" id="WP_166918283.1">
    <property type="nucleotide sequence ID" value="NZ_JAASRN010000001.1"/>
</dbReference>
<reference evidence="2 3" key="1">
    <citation type="submission" date="2020-03" db="EMBL/GenBank/DDBJ databases">
        <title>Genomic Encyclopedia of Type Strains, Phase IV (KMG-IV): sequencing the most valuable type-strain genomes for metagenomic binning, comparative biology and taxonomic classification.</title>
        <authorList>
            <person name="Goeker M."/>
        </authorList>
    </citation>
    <scope>NUCLEOTIDE SEQUENCE [LARGE SCALE GENOMIC DNA]</scope>
    <source>
        <strain evidence="2 3">DSM 5718</strain>
    </source>
</reference>
<proteinExistence type="predicted"/>
<gene>
    <name evidence="2" type="ORF">FHS56_000486</name>
</gene>
<feature type="chain" id="PRO_5032374052" description="Alpha-2-macroglobulin bait region domain-containing protein" evidence="1">
    <location>
        <begin position="23"/>
        <end position="837"/>
    </location>
</feature>
<organism evidence="2 3">
    <name type="scientific">Thermonema lapsum</name>
    <dbReference type="NCBI Taxonomy" id="28195"/>
    <lineage>
        <taxon>Bacteria</taxon>
        <taxon>Pseudomonadati</taxon>
        <taxon>Bacteroidota</taxon>
        <taxon>Cytophagia</taxon>
        <taxon>Cytophagales</taxon>
        <taxon>Thermonemataceae</taxon>
        <taxon>Thermonema</taxon>
    </lineage>
</organism>
<evidence type="ECO:0000256" key="1">
    <source>
        <dbReference type="SAM" id="SignalP"/>
    </source>
</evidence>
<evidence type="ECO:0000313" key="3">
    <source>
        <dbReference type="Proteomes" id="UP000537126"/>
    </source>
</evidence>
<dbReference type="AlphaFoldDB" id="A0A846MNL5"/>
<dbReference type="EMBL" id="JAASRN010000001">
    <property type="protein sequence ID" value="NIK73000.1"/>
    <property type="molecule type" value="Genomic_DNA"/>
</dbReference>
<name>A0A846MNL5_9BACT</name>
<comment type="caution">
    <text evidence="2">The sequence shown here is derived from an EMBL/GenBank/DDBJ whole genome shotgun (WGS) entry which is preliminary data.</text>
</comment>
<evidence type="ECO:0008006" key="4">
    <source>
        <dbReference type="Google" id="ProtNLM"/>
    </source>
</evidence>
<accession>A0A846MNL5</accession>
<dbReference type="Proteomes" id="UP000537126">
    <property type="component" value="Unassembled WGS sequence"/>
</dbReference>
<evidence type="ECO:0000313" key="2">
    <source>
        <dbReference type="EMBL" id="NIK73000.1"/>
    </source>
</evidence>
<sequence length="837" mass="96560">MRPRLHLICLLFLFAFMHIVWAQNEPIHHRQQFTIRAFQLNHEDVHEGKRFIKATFDCSFKFPIKDLSHSRYKFYAVIKEAASGKVVYKNPKNYVAALATESFSQPGKAFAEGLILRVPHNELTLPPGKNSLIFELHALSGEFENPKDFGSIYQKPFSIEKEQGKRSLDFAEQSFSFDHLLLQADAKSGTKGFNVRFNLKAAHPHDAFLAPDRPAEAGTFLVGLIITDSSGQVVFQTNEGERWFERWAKIQPIENPKFDRQIIEEIELFVPYERLRLEPGNHQVNIQVVAYNFDRSHRYKAGEQSLIVFKPKMYPYSAQEVNFSRLSVDEKQKKQGLHGLVVSAQGSFRYGYEVIKGAGSNPALAYYCLYATLETEDGQLLYEPRNTPDYYFNQATSYHYLITKPSESMLHFSGDWLIPYKDIDLPQGKQEAWLVLHLTDLQGKVHKKVIHRQKISFEQPARYRVQTQQSRLILRPYSAWSNERHNIPAYPQYIRKKAPNVFVQAVIGKDIFGQSVVYPEASEVPAQSFVTYAAEGDALQWQIWHADPSGQHMLLTVYEWTAQNNHKEIVLNQGVAESGSLKIESKPAIEVMARNLTLSPTFYQEVQGYEVSVVLRTRNFDESQVLLFVDYEDSTFTGKKNIPYIHLIKGKAKIQHEGYELEAGTGEWKFFLPLYAVEEGKHIRVALKDKEANFMHAMLRVPLPATLPSTHLMRVDFVDSRKQKIEGTEHTVLRFHYEMPDLVLADWGTSLRLYFRLLNEDKEINDMITQTQPVSEAGEFRPKLTKGYFEIYIPTAKLCELKPAAWSVEWKSNLRHEAPKMLKIENETLCMERLAQY</sequence>
<keyword evidence="3" id="KW-1185">Reference proteome</keyword>
<protein>
    <recommendedName>
        <fullName evidence="4">Alpha-2-macroglobulin bait region domain-containing protein</fullName>
    </recommendedName>
</protein>
<keyword evidence="1" id="KW-0732">Signal</keyword>